<feature type="compositionally biased region" description="Basic and acidic residues" evidence="7">
    <location>
        <begin position="140"/>
        <end position="151"/>
    </location>
</feature>
<dbReference type="AlphaFoldDB" id="A0AAV3YYF0"/>
<feature type="domain" description="BHLH" evidence="9">
    <location>
        <begin position="157"/>
        <end position="210"/>
    </location>
</feature>
<feature type="compositionally biased region" description="Low complexity" evidence="7">
    <location>
        <begin position="757"/>
        <end position="799"/>
    </location>
</feature>
<evidence type="ECO:0000256" key="3">
    <source>
        <dbReference type="ARBA" id="ARBA00023015"/>
    </source>
</evidence>
<dbReference type="CDD" id="cd00130">
    <property type="entry name" value="PAS"/>
    <property type="match status" value="2"/>
</dbReference>
<proteinExistence type="predicted"/>
<dbReference type="PANTHER" id="PTHR23042">
    <property type="entry name" value="CIRCADIAN PROTEIN CLOCK/ARNT/BMAL/PAS"/>
    <property type="match status" value="1"/>
</dbReference>
<evidence type="ECO:0000259" key="8">
    <source>
        <dbReference type="PROSITE" id="PS50112"/>
    </source>
</evidence>
<keyword evidence="10" id="KW-0675">Receptor</keyword>
<keyword evidence="11" id="KW-1185">Reference proteome</keyword>
<name>A0AAV3YYF0_9GAST</name>
<dbReference type="InterPro" id="IPR013767">
    <property type="entry name" value="PAS_fold"/>
</dbReference>
<dbReference type="PRINTS" id="PR00785">
    <property type="entry name" value="NCTRNSLOCATR"/>
</dbReference>
<dbReference type="SMART" id="SM00091">
    <property type="entry name" value="PAS"/>
    <property type="match status" value="2"/>
</dbReference>
<dbReference type="EMBL" id="BLXT01001599">
    <property type="protein sequence ID" value="GFN86768.1"/>
    <property type="molecule type" value="Genomic_DNA"/>
</dbReference>
<evidence type="ECO:0000256" key="2">
    <source>
        <dbReference type="ARBA" id="ARBA00022737"/>
    </source>
</evidence>
<comment type="subcellular location">
    <subcellularLocation>
        <location evidence="1">Nucleus</location>
    </subcellularLocation>
</comment>
<keyword evidence="5" id="KW-0804">Transcription</keyword>
<feature type="compositionally biased region" description="Low complexity" evidence="7">
    <location>
        <begin position="697"/>
        <end position="708"/>
    </location>
</feature>
<dbReference type="InterPro" id="IPR011598">
    <property type="entry name" value="bHLH_dom"/>
</dbReference>
<dbReference type="PROSITE" id="PS50888">
    <property type="entry name" value="BHLH"/>
    <property type="match status" value="1"/>
</dbReference>
<feature type="compositionally biased region" description="Low complexity" evidence="7">
    <location>
        <begin position="629"/>
        <end position="646"/>
    </location>
</feature>
<keyword evidence="2" id="KW-0677">Repeat</keyword>
<keyword evidence="3" id="KW-0805">Transcription regulation</keyword>
<comment type="caution">
    <text evidence="10">The sequence shown here is derived from an EMBL/GenBank/DDBJ whole genome shotgun (WGS) entry which is preliminary data.</text>
</comment>
<feature type="domain" description="PAS" evidence="8">
    <location>
        <begin position="439"/>
        <end position="490"/>
    </location>
</feature>
<evidence type="ECO:0000256" key="1">
    <source>
        <dbReference type="ARBA" id="ARBA00004123"/>
    </source>
</evidence>
<evidence type="ECO:0000256" key="6">
    <source>
        <dbReference type="ARBA" id="ARBA00023242"/>
    </source>
</evidence>
<dbReference type="InterPro" id="IPR050933">
    <property type="entry name" value="Circadian_TF"/>
</dbReference>
<sequence>MDNEPALISTELFMLSDSSLSSNQRYPCCLKTSEKKVGSAHHHLPNVTRAVTSCSPGQSQPNLPLPLPFPSPPLSAPPVDRMAMSAGPSFSLTAEASEPPPTPMVEPKIERKRKKSITSLEAFDSDDDDDPQSKSTGHLSSHELSDLETRHPGMSPTTRQNHSEIEKRRRDKMNTYITELSALIPMCSAMNRKLDKLTVLRMAVQHINSLKGSSKVCSEVSEKPSYISDDELKKVILNVADGFLFVVGCDRGRILYVSDSVKNILHYSQSDLIGQSLLDILHPRDISKVKEQLSSSDLTPRERLIDAKTMLPVKTEYPPKPTHLCSGARRSFFCHMKSAGKVSADLAASMKVKKELMETTYHRKRKSEQKNYKVIHCTGYLKSWSKAKIGMVEDGEADDCSILNCLVAVGREQPTFNPYLAEDSSHIKVRSLEYMSRHNIDGKFTYVDERATVILGYLPQELLGTSVYEYYHQDDILALGQIHRKVLSSKEKLETDVFRFKLKNGKFLHLRSKIFGFRNPWTKEVEYIVSTNTVVQMQEVTSSGQMFDPSVFLPDDNDLQAMDMLSPGSSSRPPAAPPAVPEMFRTATLVGAARIGKQIANECVEQVNKSCPPADSSNLGSQNAAQNHPPSSGTTTASSFGTAPPSVAAPAQLSPTAPNTPSSMLPPPPPPPPLHGSNMTDLRFPINNGGLNAKGATTTTTNTTSPTNSNTILSNCMGDSDLNSANTIIDIDLVVGDLKAHGADNFIHDSSNSNITSNINNNNNNNNSNNANSANNINRNIHNNNNNNNRNNNNNNGSNCLMSNSQSPEWPSALVALPNGPGFELETFDGKARSDLRAAALTMVAINAILYD</sequence>
<dbReference type="PROSITE" id="PS50112">
    <property type="entry name" value="PAS"/>
    <property type="match status" value="2"/>
</dbReference>
<evidence type="ECO:0000256" key="7">
    <source>
        <dbReference type="SAM" id="MobiDB-lite"/>
    </source>
</evidence>
<feature type="compositionally biased region" description="Polar residues" evidence="7">
    <location>
        <begin position="615"/>
        <end position="628"/>
    </location>
</feature>
<dbReference type="SMART" id="SM00353">
    <property type="entry name" value="HLH"/>
    <property type="match status" value="1"/>
</dbReference>
<evidence type="ECO:0000259" key="9">
    <source>
        <dbReference type="PROSITE" id="PS50888"/>
    </source>
</evidence>
<dbReference type="InterPro" id="IPR035965">
    <property type="entry name" value="PAS-like_dom_sf"/>
</dbReference>
<feature type="domain" description="PAS" evidence="8">
    <location>
        <begin position="229"/>
        <end position="293"/>
    </location>
</feature>
<dbReference type="Gene3D" id="3.30.450.20">
    <property type="entry name" value="PAS domain"/>
    <property type="match status" value="2"/>
</dbReference>
<feature type="compositionally biased region" description="Pro residues" evidence="7">
    <location>
        <begin position="63"/>
        <end position="76"/>
    </location>
</feature>
<dbReference type="InterPro" id="IPR001067">
    <property type="entry name" value="Nuc_translocat"/>
</dbReference>
<evidence type="ECO:0000313" key="11">
    <source>
        <dbReference type="Proteomes" id="UP000735302"/>
    </source>
</evidence>
<reference evidence="10 11" key="1">
    <citation type="journal article" date="2021" name="Elife">
        <title>Chloroplast acquisition without the gene transfer in kleptoplastic sea slugs, Plakobranchus ocellatus.</title>
        <authorList>
            <person name="Maeda T."/>
            <person name="Takahashi S."/>
            <person name="Yoshida T."/>
            <person name="Shimamura S."/>
            <person name="Takaki Y."/>
            <person name="Nagai Y."/>
            <person name="Toyoda A."/>
            <person name="Suzuki Y."/>
            <person name="Arimoto A."/>
            <person name="Ishii H."/>
            <person name="Satoh N."/>
            <person name="Nishiyama T."/>
            <person name="Hasebe M."/>
            <person name="Maruyama T."/>
            <person name="Minagawa J."/>
            <person name="Obokata J."/>
            <person name="Shigenobu S."/>
        </authorList>
    </citation>
    <scope>NUCLEOTIDE SEQUENCE [LARGE SCALE GENOMIC DNA]</scope>
</reference>
<keyword evidence="4" id="KW-0238">DNA-binding</keyword>
<organism evidence="10 11">
    <name type="scientific">Plakobranchus ocellatus</name>
    <dbReference type="NCBI Taxonomy" id="259542"/>
    <lineage>
        <taxon>Eukaryota</taxon>
        <taxon>Metazoa</taxon>
        <taxon>Spiralia</taxon>
        <taxon>Lophotrochozoa</taxon>
        <taxon>Mollusca</taxon>
        <taxon>Gastropoda</taxon>
        <taxon>Heterobranchia</taxon>
        <taxon>Euthyneura</taxon>
        <taxon>Panpulmonata</taxon>
        <taxon>Sacoglossa</taxon>
        <taxon>Placobranchoidea</taxon>
        <taxon>Plakobranchidae</taxon>
        <taxon>Plakobranchus</taxon>
    </lineage>
</organism>
<dbReference type="InterPro" id="IPR036638">
    <property type="entry name" value="HLH_DNA-bd_sf"/>
</dbReference>
<dbReference type="SUPFAM" id="SSF47459">
    <property type="entry name" value="HLH, helix-loop-helix DNA-binding domain"/>
    <property type="match status" value="1"/>
</dbReference>
<dbReference type="GO" id="GO:0005667">
    <property type="term" value="C:transcription regulator complex"/>
    <property type="evidence" value="ECO:0007669"/>
    <property type="project" value="InterPro"/>
</dbReference>
<dbReference type="GO" id="GO:0003700">
    <property type="term" value="F:DNA-binding transcription factor activity"/>
    <property type="evidence" value="ECO:0007669"/>
    <property type="project" value="InterPro"/>
</dbReference>
<evidence type="ECO:0000256" key="4">
    <source>
        <dbReference type="ARBA" id="ARBA00023125"/>
    </source>
</evidence>
<feature type="region of interest" description="Disordered" evidence="7">
    <location>
        <begin position="608"/>
        <end position="708"/>
    </location>
</feature>
<dbReference type="GO" id="GO:0046983">
    <property type="term" value="F:protein dimerization activity"/>
    <property type="evidence" value="ECO:0007669"/>
    <property type="project" value="InterPro"/>
</dbReference>
<feature type="region of interest" description="Disordered" evidence="7">
    <location>
        <begin position="757"/>
        <end position="806"/>
    </location>
</feature>
<feature type="compositionally biased region" description="Polar residues" evidence="7">
    <location>
        <begin position="653"/>
        <end position="663"/>
    </location>
</feature>
<gene>
    <name evidence="10" type="ORF">PoB_001327400</name>
</gene>
<evidence type="ECO:0000313" key="10">
    <source>
        <dbReference type="EMBL" id="GFN86768.1"/>
    </source>
</evidence>
<keyword evidence="6" id="KW-0539">Nucleus</keyword>
<dbReference type="Gene3D" id="4.10.280.10">
    <property type="entry name" value="Helix-loop-helix DNA-binding domain"/>
    <property type="match status" value="1"/>
</dbReference>
<accession>A0AAV3YYF0</accession>
<dbReference type="Pfam" id="PF14598">
    <property type="entry name" value="PAS_11"/>
    <property type="match status" value="1"/>
</dbReference>
<dbReference type="Pfam" id="PF00010">
    <property type="entry name" value="HLH"/>
    <property type="match status" value="1"/>
</dbReference>
<protein>
    <submittedName>
        <fullName evidence="10">Aryl-hydrocarbon receptor nuclear translocator-like</fullName>
    </submittedName>
</protein>
<dbReference type="GO" id="GO:0005737">
    <property type="term" value="C:cytoplasm"/>
    <property type="evidence" value="ECO:0007669"/>
    <property type="project" value="InterPro"/>
</dbReference>
<feature type="compositionally biased region" description="Pro residues" evidence="7">
    <location>
        <begin position="664"/>
        <end position="674"/>
    </location>
</feature>
<evidence type="ECO:0000256" key="5">
    <source>
        <dbReference type="ARBA" id="ARBA00023163"/>
    </source>
</evidence>
<dbReference type="Pfam" id="PF00989">
    <property type="entry name" value="PAS"/>
    <property type="match status" value="1"/>
</dbReference>
<dbReference type="GO" id="GO:0005634">
    <property type="term" value="C:nucleus"/>
    <property type="evidence" value="ECO:0007669"/>
    <property type="project" value="UniProtKB-SubCell"/>
</dbReference>
<dbReference type="SUPFAM" id="SSF55785">
    <property type="entry name" value="PYP-like sensor domain (PAS domain)"/>
    <property type="match status" value="2"/>
</dbReference>
<dbReference type="NCBIfam" id="TIGR00229">
    <property type="entry name" value="sensory_box"/>
    <property type="match status" value="2"/>
</dbReference>
<feature type="region of interest" description="Disordered" evidence="7">
    <location>
        <begin position="51"/>
        <end position="169"/>
    </location>
</feature>
<dbReference type="InterPro" id="IPR000014">
    <property type="entry name" value="PAS"/>
</dbReference>
<dbReference type="Proteomes" id="UP000735302">
    <property type="component" value="Unassembled WGS sequence"/>
</dbReference>
<dbReference type="GO" id="GO:0003677">
    <property type="term" value="F:DNA binding"/>
    <property type="evidence" value="ECO:0007669"/>
    <property type="project" value="UniProtKB-KW"/>
</dbReference>